<dbReference type="InterPro" id="IPR050114">
    <property type="entry name" value="UPF0173_UPF0282_UlaG_hydrolase"/>
</dbReference>
<evidence type="ECO:0000313" key="3">
    <source>
        <dbReference type="Proteomes" id="UP000183053"/>
    </source>
</evidence>
<dbReference type="Gene3D" id="3.60.15.10">
    <property type="entry name" value="Ribonuclease Z/Hydroxyacylglutathione hydrolase-like"/>
    <property type="match status" value="1"/>
</dbReference>
<dbReference type="OrthoDB" id="3190691at2"/>
<dbReference type="InterPro" id="IPR036866">
    <property type="entry name" value="RibonucZ/Hydroxyglut_hydro"/>
</dbReference>
<accession>A0A1H1C3K8</accession>
<protein>
    <submittedName>
        <fullName evidence="2">L-ascorbate metabolism protein UlaG, beta-lactamase superfamily</fullName>
    </submittedName>
</protein>
<evidence type="ECO:0000259" key="1">
    <source>
        <dbReference type="SMART" id="SM00849"/>
    </source>
</evidence>
<dbReference type="EMBL" id="FNLF01000002">
    <property type="protein sequence ID" value="SDQ58610.1"/>
    <property type="molecule type" value="Genomic_DNA"/>
</dbReference>
<sequence>MRLTHYRHSCVLVEMSETRVLFDPGTFSAGFEGLTDLDAIVITHQHPDHIDPDRIDALVEANPGAQLFADPTTAGRRGDRWIAALPGHDYGIGNLIARAVGGVHAVIHPDIPTIDNTSFLLGDEARPARFYHPGDALHVPEDVRVEVLGLPVNAPWCRISETIDFFRAVRPTAAVPIHDALLTAEGAGVYLGRLEELRPDGAEFVRWGAQDAREF</sequence>
<organism evidence="2 3">
    <name type="scientific">Tsukamurella pulmonis</name>
    <dbReference type="NCBI Taxonomy" id="47312"/>
    <lineage>
        <taxon>Bacteria</taxon>
        <taxon>Bacillati</taxon>
        <taxon>Actinomycetota</taxon>
        <taxon>Actinomycetes</taxon>
        <taxon>Mycobacteriales</taxon>
        <taxon>Tsukamurellaceae</taxon>
        <taxon>Tsukamurella</taxon>
    </lineage>
</organism>
<dbReference type="Proteomes" id="UP000183053">
    <property type="component" value="Unassembled WGS sequence"/>
</dbReference>
<dbReference type="AlphaFoldDB" id="A0A1H1C3K8"/>
<reference evidence="3" key="1">
    <citation type="submission" date="2016-10" db="EMBL/GenBank/DDBJ databases">
        <authorList>
            <person name="Varghese N."/>
            <person name="Submissions S."/>
        </authorList>
    </citation>
    <scope>NUCLEOTIDE SEQUENCE [LARGE SCALE GENOMIC DNA]</scope>
    <source>
        <strain evidence="3">DSM 44142</strain>
    </source>
</reference>
<evidence type="ECO:0000313" key="2">
    <source>
        <dbReference type="EMBL" id="SDQ58610.1"/>
    </source>
</evidence>
<feature type="domain" description="Metallo-beta-lactamase" evidence="1">
    <location>
        <begin position="7"/>
        <end position="178"/>
    </location>
</feature>
<dbReference type="SMART" id="SM00849">
    <property type="entry name" value="Lactamase_B"/>
    <property type="match status" value="1"/>
</dbReference>
<name>A0A1H1C3K8_9ACTN</name>
<dbReference type="PANTHER" id="PTHR43546:SF3">
    <property type="entry name" value="UPF0173 METAL-DEPENDENT HYDROLASE MJ1163"/>
    <property type="match status" value="1"/>
</dbReference>
<dbReference type="PANTHER" id="PTHR43546">
    <property type="entry name" value="UPF0173 METAL-DEPENDENT HYDROLASE MJ1163-RELATED"/>
    <property type="match status" value="1"/>
</dbReference>
<dbReference type="Pfam" id="PF13483">
    <property type="entry name" value="Lactamase_B_3"/>
    <property type="match status" value="1"/>
</dbReference>
<keyword evidence="3" id="KW-1185">Reference proteome</keyword>
<dbReference type="RefSeq" id="WP_068566952.1">
    <property type="nucleotide sequence ID" value="NZ_FNLF01000002.1"/>
</dbReference>
<dbReference type="STRING" id="47312.SAMN04489765_0993"/>
<proteinExistence type="predicted"/>
<dbReference type="InterPro" id="IPR001279">
    <property type="entry name" value="Metallo-B-lactamas"/>
</dbReference>
<gene>
    <name evidence="2" type="ORF">SAMN04489765_0993</name>
</gene>
<dbReference type="SUPFAM" id="SSF56281">
    <property type="entry name" value="Metallo-hydrolase/oxidoreductase"/>
    <property type="match status" value="1"/>
</dbReference>